<dbReference type="GO" id="GO:0015421">
    <property type="term" value="F:ABC-type oligopeptide transporter activity"/>
    <property type="evidence" value="ECO:0007669"/>
    <property type="project" value="TreeGrafter"/>
</dbReference>
<dbReference type="PROSITE" id="PS50929">
    <property type="entry name" value="ABC_TM1F"/>
    <property type="match status" value="1"/>
</dbReference>
<evidence type="ECO:0000256" key="3">
    <source>
        <dbReference type="ARBA" id="ARBA00022475"/>
    </source>
</evidence>
<dbReference type="FunFam" id="3.40.50.300:FF:000221">
    <property type="entry name" value="Multidrug ABC transporter ATP-binding protein"/>
    <property type="match status" value="1"/>
</dbReference>
<dbReference type="CDD" id="cd18552">
    <property type="entry name" value="ABC_6TM_MsbA_like"/>
    <property type="match status" value="1"/>
</dbReference>
<dbReference type="STRING" id="1841610.A6X21_17600"/>
<feature type="transmembrane region" description="Helical" evidence="9">
    <location>
        <begin position="161"/>
        <end position="182"/>
    </location>
</feature>
<keyword evidence="3" id="KW-1003">Cell membrane</keyword>
<dbReference type="PANTHER" id="PTHR43394">
    <property type="entry name" value="ATP-DEPENDENT PERMEASE MDL1, MITOCHONDRIAL"/>
    <property type="match status" value="1"/>
</dbReference>
<keyword evidence="5" id="KW-0547">Nucleotide-binding</keyword>
<comment type="subcellular location">
    <subcellularLocation>
        <location evidence="1">Cell membrane</location>
        <topology evidence="1">Multi-pass membrane protein</topology>
    </subcellularLocation>
</comment>
<dbReference type="InterPro" id="IPR039421">
    <property type="entry name" value="Type_1_exporter"/>
</dbReference>
<dbReference type="EMBL" id="LYDR01000043">
    <property type="protein sequence ID" value="ODA34185.1"/>
    <property type="molecule type" value="Genomic_DNA"/>
</dbReference>
<evidence type="ECO:0000256" key="7">
    <source>
        <dbReference type="ARBA" id="ARBA00022989"/>
    </source>
</evidence>
<dbReference type="SUPFAM" id="SSF52540">
    <property type="entry name" value="P-loop containing nucleoside triphosphate hydrolases"/>
    <property type="match status" value="1"/>
</dbReference>
<evidence type="ECO:0008006" key="14">
    <source>
        <dbReference type="Google" id="ProtNLM"/>
    </source>
</evidence>
<evidence type="ECO:0000256" key="9">
    <source>
        <dbReference type="SAM" id="Phobius"/>
    </source>
</evidence>
<comment type="caution">
    <text evidence="12">The sequence shown here is derived from an EMBL/GenBank/DDBJ whole genome shotgun (WGS) entry which is preliminary data.</text>
</comment>
<dbReference type="InterPro" id="IPR027417">
    <property type="entry name" value="P-loop_NTPase"/>
</dbReference>
<gene>
    <name evidence="12" type="ORF">A6X21_17600</name>
</gene>
<dbReference type="PROSITE" id="PS00211">
    <property type="entry name" value="ABC_TRANSPORTER_1"/>
    <property type="match status" value="1"/>
</dbReference>
<dbReference type="Gene3D" id="1.20.1560.10">
    <property type="entry name" value="ABC transporter type 1, transmembrane domain"/>
    <property type="match status" value="1"/>
</dbReference>
<keyword evidence="6" id="KW-0067">ATP-binding</keyword>
<evidence type="ECO:0000256" key="6">
    <source>
        <dbReference type="ARBA" id="ARBA00022840"/>
    </source>
</evidence>
<evidence type="ECO:0000256" key="5">
    <source>
        <dbReference type="ARBA" id="ARBA00022741"/>
    </source>
</evidence>
<keyword evidence="8 9" id="KW-0472">Membrane</keyword>
<dbReference type="SUPFAM" id="SSF90123">
    <property type="entry name" value="ABC transporter transmembrane region"/>
    <property type="match status" value="1"/>
</dbReference>
<accession>A0A1C3ELT2</accession>
<evidence type="ECO:0000259" key="10">
    <source>
        <dbReference type="PROSITE" id="PS50893"/>
    </source>
</evidence>
<keyword evidence="7 9" id="KW-1133">Transmembrane helix</keyword>
<dbReference type="PROSITE" id="PS50893">
    <property type="entry name" value="ABC_TRANSPORTER_2"/>
    <property type="match status" value="1"/>
</dbReference>
<organism evidence="12 13">
    <name type="scientific">Planctopirus hydrillae</name>
    <dbReference type="NCBI Taxonomy" id="1841610"/>
    <lineage>
        <taxon>Bacteria</taxon>
        <taxon>Pseudomonadati</taxon>
        <taxon>Planctomycetota</taxon>
        <taxon>Planctomycetia</taxon>
        <taxon>Planctomycetales</taxon>
        <taxon>Planctomycetaceae</taxon>
        <taxon>Planctopirus</taxon>
    </lineage>
</organism>
<evidence type="ECO:0000256" key="8">
    <source>
        <dbReference type="ARBA" id="ARBA00023136"/>
    </source>
</evidence>
<dbReference type="InterPro" id="IPR036640">
    <property type="entry name" value="ABC1_TM_sf"/>
</dbReference>
<keyword evidence="13" id="KW-1185">Reference proteome</keyword>
<evidence type="ECO:0000259" key="11">
    <source>
        <dbReference type="PROSITE" id="PS50929"/>
    </source>
</evidence>
<dbReference type="Pfam" id="PF00005">
    <property type="entry name" value="ABC_tran"/>
    <property type="match status" value="1"/>
</dbReference>
<feature type="transmembrane region" description="Helical" evidence="9">
    <location>
        <begin position="265"/>
        <end position="283"/>
    </location>
</feature>
<dbReference type="PANTHER" id="PTHR43394:SF1">
    <property type="entry name" value="ATP-BINDING CASSETTE SUB-FAMILY B MEMBER 10, MITOCHONDRIAL"/>
    <property type="match status" value="1"/>
</dbReference>
<feature type="domain" description="ABC transmembrane type-1" evidence="11">
    <location>
        <begin position="154"/>
        <end position="420"/>
    </location>
</feature>
<dbReference type="GO" id="GO:0005886">
    <property type="term" value="C:plasma membrane"/>
    <property type="evidence" value="ECO:0007669"/>
    <property type="project" value="UniProtKB-SubCell"/>
</dbReference>
<dbReference type="InterPro" id="IPR003439">
    <property type="entry name" value="ABC_transporter-like_ATP-bd"/>
</dbReference>
<feature type="transmembrane region" description="Helical" evidence="9">
    <location>
        <begin position="25"/>
        <end position="49"/>
    </location>
</feature>
<proteinExistence type="predicted"/>
<keyword evidence="2" id="KW-0813">Transport</keyword>
<dbReference type="GO" id="GO:0005524">
    <property type="term" value="F:ATP binding"/>
    <property type="evidence" value="ECO:0007669"/>
    <property type="project" value="UniProtKB-KW"/>
</dbReference>
<name>A0A1C3ELT2_9PLAN</name>
<dbReference type="Gene3D" id="3.40.50.300">
    <property type="entry name" value="P-loop containing nucleotide triphosphate hydrolases"/>
    <property type="match status" value="1"/>
</dbReference>
<feature type="domain" description="ABC transporter" evidence="10">
    <location>
        <begin position="454"/>
        <end position="699"/>
    </location>
</feature>
<protein>
    <recommendedName>
        <fullName evidence="14">ABC transporter</fullName>
    </recommendedName>
</protein>
<evidence type="ECO:0000313" key="12">
    <source>
        <dbReference type="EMBL" id="ODA34185.1"/>
    </source>
</evidence>
<reference evidence="12 13" key="1">
    <citation type="submission" date="2016-05" db="EMBL/GenBank/DDBJ databases">
        <title>Genomic and physiological characterization of Planctopirus sp. isolated from fresh water lake.</title>
        <authorList>
            <person name="Subhash Y."/>
            <person name="Ramana C."/>
        </authorList>
    </citation>
    <scope>NUCLEOTIDE SEQUENCE [LARGE SCALE GENOMIC DNA]</scope>
    <source>
        <strain evidence="12 13">JC280</strain>
    </source>
</reference>
<evidence type="ECO:0000256" key="4">
    <source>
        <dbReference type="ARBA" id="ARBA00022692"/>
    </source>
</evidence>
<dbReference type="AlphaFoldDB" id="A0A1C3ELT2"/>
<dbReference type="SMART" id="SM00382">
    <property type="entry name" value="AAA"/>
    <property type="match status" value="1"/>
</dbReference>
<evidence type="ECO:0000313" key="13">
    <source>
        <dbReference type="Proteomes" id="UP000094828"/>
    </source>
</evidence>
<sequence length="706" mass="78672">MFRDSNQGSFFVREWSRLARYVKPYWKLLAFAISFGGVVALLWGGALLLTYPVIKVFLEGEHLGSYIQNEIETSSKKLEESRNELHQLLHRHGMALEPEVGPAAISLQASHPSTVKTLPLSATREQARLQKEIDTWARRLYLMTWLNQRVVPWLPDDPFRLLLGLMGILVAATFLKGAATVIQDLYVGKVAELTVMDLRKDLYRHLLKSDPLEVAATGTPRYMATFMNDTQQLTQGLMLAGGEVIREPLKAITCLSAALMINFRLTFVLLLFVPIAGTMFYLLSRRLKRAMHRTLDAMSRIYQQLEETFSLSRIVIAFGTQRDHRARFRRENRAYFRKALQIVRIDALSSPVAENLGMMAVMAVLIPAGYLVLEGQTFIGPIQFTETPMNFTDLSVLYTLMAGTLDPIRKFSRYVTRIRQTGTAAERIFKALDQQPSIIPPANPVPLPRHAEAIRFEGITFTYPQAEGENRRPVLVNLDLTIHAGEAVAIVGTNGSGKSTLVNLLPRFADPEKGRILIDGIDLRDVKPRDLRDQIAIVSQETMLFDDTIAGNIRNGASTEQESPTREAIESAAARSSVLEFANKLPDGLETGLGSGGRELSGGQRQRIALARAMLRNPSILILDEPTSAIDAHSEQAIQKALAEFTKGRTTLLITHAMSPSLLSFISRIVVLDQGRLIADGQHHELLATCPIYQRLFHSETLQAAA</sequence>
<keyword evidence="4 9" id="KW-0812">Transmembrane</keyword>
<dbReference type="GO" id="GO:0016887">
    <property type="term" value="F:ATP hydrolysis activity"/>
    <property type="evidence" value="ECO:0007669"/>
    <property type="project" value="InterPro"/>
</dbReference>
<dbReference type="Proteomes" id="UP000094828">
    <property type="component" value="Unassembled WGS sequence"/>
</dbReference>
<dbReference type="InterPro" id="IPR003593">
    <property type="entry name" value="AAA+_ATPase"/>
</dbReference>
<evidence type="ECO:0000256" key="1">
    <source>
        <dbReference type="ARBA" id="ARBA00004651"/>
    </source>
</evidence>
<evidence type="ECO:0000256" key="2">
    <source>
        <dbReference type="ARBA" id="ARBA00022448"/>
    </source>
</evidence>
<dbReference type="Pfam" id="PF00664">
    <property type="entry name" value="ABC_membrane"/>
    <property type="match status" value="1"/>
</dbReference>
<dbReference type="InterPro" id="IPR011527">
    <property type="entry name" value="ABC1_TM_dom"/>
</dbReference>
<dbReference type="InterPro" id="IPR017871">
    <property type="entry name" value="ABC_transporter-like_CS"/>
</dbReference>